<dbReference type="Proteomes" id="UP000321638">
    <property type="component" value="Unassembled WGS sequence"/>
</dbReference>
<sequence length="273" mass="29381">MMDLRFYNLAISPLGLVGPAQAQYVRQVQEHLGWIHRTISGRLLLDCIRRAAVAVEIRPFRSRARSHATGGGELKPGAGAPTGFVSFSPAAASKQAALRLLPENDRNGRLPDEILFHELVHVMRNVTGTWDPAPPLSAAMRHYGNNEEFIAVLCTNIYIADGSNQLKSGLRAGHLGYAAMDPGDAMRFGLFASSRSAFALVGKFCADNPVFTKALGEQLADIAYNPVAEYYAHREVCAALSVLGAIRDGLPEMRQAAASARTAAREPCGSPVP</sequence>
<comment type="caution">
    <text evidence="1">The sequence shown here is derived from an EMBL/GenBank/DDBJ whole genome shotgun (WGS) entry which is preliminary data.</text>
</comment>
<dbReference type="EMBL" id="VDUZ01000037">
    <property type="protein sequence ID" value="TXL71952.1"/>
    <property type="molecule type" value="Genomic_DNA"/>
</dbReference>
<keyword evidence="2" id="KW-1185">Reference proteome</keyword>
<gene>
    <name evidence="1" type="ORF">FHP25_27335</name>
</gene>
<protein>
    <submittedName>
        <fullName evidence="1">Uncharacterized protein</fullName>
    </submittedName>
</protein>
<dbReference type="OrthoDB" id="7375251at2"/>
<reference evidence="1 2" key="1">
    <citation type="submission" date="2019-06" db="EMBL/GenBank/DDBJ databases">
        <title>New taxonomy in bacterial strain CC-CFT640, isolated from vineyard.</title>
        <authorList>
            <person name="Lin S.-Y."/>
            <person name="Tsai C.-F."/>
            <person name="Young C.-C."/>
        </authorList>
    </citation>
    <scope>NUCLEOTIDE SEQUENCE [LARGE SCALE GENOMIC DNA]</scope>
    <source>
        <strain evidence="1 2">CC-CFT640</strain>
    </source>
</reference>
<dbReference type="RefSeq" id="WP_147850170.1">
    <property type="nucleotide sequence ID" value="NZ_VDUZ01000037.1"/>
</dbReference>
<proteinExistence type="predicted"/>
<evidence type="ECO:0000313" key="2">
    <source>
        <dbReference type="Proteomes" id="UP000321638"/>
    </source>
</evidence>
<dbReference type="AlphaFoldDB" id="A0A5C8PF86"/>
<accession>A0A5C8PF86</accession>
<evidence type="ECO:0000313" key="1">
    <source>
        <dbReference type="EMBL" id="TXL71952.1"/>
    </source>
</evidence>
<organism evidence="1 2">
    <name type="scientific">Vineibacter terrae</name>
    <dbReference type="NCBI Taxonomy" id="2586908"/>
    <lineage>
        <taxon>Bacteria</taxon>
        <taxon>Pseudomonadati</taxon>
        <taxon>Pseudomonadota</taxon>
        <taxon>Alphaproteobacteria</taxon>
        <taxon>Hyphomicrobiales</taxon>
        <taxon>Vineibacter</taxon>
    </lineage>
</organism>
<name>A0A5C8PF86_9HYPH</name>